<keyword evidence="6" id="KW-1185">Reference proteome</keyword>
<sequence length="83" mass="9532">SQNNNLGVQDQVAESSNRKRIINGPPDVVVERRQRRMLKNRESAARSRARRQVLYSSYSTLNLFQRICFCATFKPVVTFTVAS</sequence>
<feature type="domain" description="BZIP" evidence="4">
    <location>
        <begin position="35"/>
        <end position="50"/>
    </location>
</feature>
<dbReference type="GO" id="GO:0045893">
    <property type="term" value="P:positive regulation of DNA-templated transcription"/>
    <property type="evidence" value="ECO:0007669"/>
    <property type="project" value="InterPro"/>
</dbReference>
<keyword evidence="3" id="KW-0539">Nucleus</keyword>
<comment type="caution">
    <text evidence="5">The sequence shown here is derived from an EMBL/GenBank/DDBJ whole genome shotgun (WGS) entry which is preliminary data.</text>
</comment>
<accession>A0A392R2J1</accession>
<reference evidence="5 6" key="1">
    <citation type="journal article" date="2018" name="Front. Plant Sci.">
        <title>Red Clover (Trifolium pratense) and Zigzag Clover (T. medium) - A Picture of Genomic Similarities and Differences.</title>
        <authorList>
            <person name="Dluhosova J."/>
            <person name="Istvanek J."/>
            <person name="Nedelnik J."/>
            <person name="Repkova J."/>
        </authorList>
    </citation>
    <scope>NUCLEOTIDE SEQUENCE [LARGE SCALE GENOMIC DNA]</scope>
    <source>
        <strain evidence="6">cv. 10/8</strain>
        <tissue evidence="5">Leaf</tissue>
    </source>
</reference>
<dbReference type="InterPro" id="IPR046347">
    <property type="entry name" value="bZIP_sf"/>
</dbReference>
<keyword evidence="2" id="KW-0238">DNA-binding</keyword>
<dbReference type="Gene3D" id="1.20.5.170">
    <property type="match status" value="1"/>
</dbReference>
<dbReference type="Proteomes" id="UP000265520">
    <property type="component" value="Unassembled WGS sequence"/>
</dbReference>
<dbReference type="InterPro" id="IPR004827">
    <property type="entry name" value="bZIP"/>
</dbReference>
<dbReference type="GO" id="GO:0003677">
    <property type="term" value="F:DNA binding"/>
    <property type="evidence" value="ECO:0007669"/>
    <property type="project" value="UniProtKB-KW"/>
</dbReference>
<evidence type="ECO:0000256" key="1">
    <source>
        <dbReference type="ARBA" id="ARBA00004123"/>
    </source>
</evidence>
<evidence type="ECO:0000313" key="6">
    <source>
        <dbReference type="Proteomes" id="UP000265520"/>
    </source>
</evidence>
<dbReference type="GO" id="GO:0005634">
    <property type="term" value="C:nucleus"/>
    <property type="evidence" value="ECO:0007669"/>
    <property type="project" value="UniProtKB-SubCell"/>
</dbReference>
<evidence type="ECO:0000256" key="2">
    <source>
        <dbReference type="ARBA" id="ARBA00023125"/>
    </source>
</evidence>
<organism evidence="5 6">
    <name type="scientific">Trifolium medium</name>
    <dbReference type="NCBI Taxonomy" id="97028"/>
    <lineage>
        <taxon>Eukaryota</taxon>
        <taxon>Viridiplantae</taxon>
        <taxon>Streptophyta</taxon>
        <taxon>Embryophyta</taxon>
        <taxon>Tracheophyta</taxon>
        <taxon>Spermatophyta</taxon>
        <taxon>Magnoliopsida</taxon>
        <taxon>eudicotyledons</taxon>
        <taxon>Gunneridae</taxon>
        <taxon>Pentapetalae</taxon>
        <taxon>rosids</taxon>
        <taxon>fabids</taxon>
        <taxon>Fabales</taxon>
        <taxon>Fabaceae</taxon>
        <taxon>Papilionoideae</taxon>
        <taxon>50 kb inversion clade</taxon>
        <taxon>NPAAA clade</taxon>
        <taxon>Hologalegina</taxon>
        <taxon>IRL clade</taxon>
        <taxon>Trifolieae</taxon>
        <taxon>Trifolium</taxon>
    </lineage>
</organism>
<dbReference type="PANTHER" id="PTHR22952">
    <property type="entry name" value="CAMP-RESPONSE ELEMENT BINDING PROTEIN-RELATED"/>
    <property type="match status" value="1"/>
</dbReference>
<comment type="subcellular location">
    <subcellularLocation>
        <location evidence="1">Nucleus</location>
    </subcellularLocation>
</comment>
<dbReference type="InterPro" id="IPR043452">
    <property type="entry name" value="BZIP46-like"/>
</dbReference>
<evidence type="ECO:0000259" key="4">
    <source>
        <dbReference type="PROSITE" id="PS00036"/>
    </source>
</evidence>
<dbReference type="PROSITE" id="PS00036">
    <property type="entry name" value="BZIP_BASIC"/>
    <property type="match status" value="1"/>
</dbReference>
<dbReference type="AlphaFoldDB" id="A0A392R2J1"/>
<dbReference type="GO" id="GO:0003700">
    <property type="term" value="F:DNA-binding transcription factor activity"/>
    <property type="evidence" value="ECO:0007669"/>
    <property type="project" value="InterPro"/>
</dbReference>
<protein>
    <submittedName>
        <fullName evidence="5">Abscisic acid-insensitive 5-like protein 1-like</fullName>
    </submittedName>
</protein>
<dbReference type="EMBL" id="LXQA010182078">
    <property type="protein sequence ID" value="MCI30773.1"/>
    <property type="molecule type" value="Genomic_DNA"/>
</dbReference>
<dbReference type="PANTHER" id="PTHR22952:SF395">
    <property type="entry name" value="ABSCISIC ACID-INSENSITIVE 5-LIKE PROTEIN 1"/>
    <property type="match status" value="1"/>
</dbReference>
<name>A0A392R2J1_9FABA</name>
<evidence type="ECO:0000256" key="3">
    <source>
        <dbReference type="ARBA" id="ARBA00023242"/>
    </source>
</evidence>
<evidence type="ECO:0000313" key="5">
    <source>
        <dbReference type="EMBL" id="MCI30773.1"/>
    </source>
</evidence>
<proteinExistence type="predicted"/>
<feature type="non-terminal residue" evidence="5">
    <location>
        <position position="1"/>
    </location>
</feature>
<dbReference type="SUPFAM" id="SSF57959">
    <property type="entry name" value="Leucine zipper domain"/>
    <property type="match status" value="1"/>
</dbReference>